<dbReference type="Proteomes" id="UP000321915">
    <property type="component" value="Segment"/>
</dbReference>
<dbReference type="KEGG" id="vg:77936423"/>
<evidence type="ECO:0000313" key="2">
    <source>
        <dbReference type="Proteomes" id="UP000321915"/>
    </source>
</evidence>
<proteinExistence type="predicted"/>
<dbReference type="EMBL" id="MN183282">
    <property type="protein sequence ID" value="QED11551.1"/>
    <property type="molecule type" value="Genomic_DNA"/>
</dbReference>
<keyword evidence="2" id="KW-1185">Reference proteome</keyword>
<organism evidence="1 2">
    <name type="scientific">Arthrobacter phage Qui</name>
    <dbReference type="NCBI Taxonomy" id="2603260"/>
    <lineage>
        <taxon>Viruses</taxon>
        <taxon>Duplodnaviria</taxon>
        <taxon>Heunggongvirae</taxon>
        <taxon>Uroviricota</taxon>
        <taxon>Caudoviricetes</taxon>
        <taxon>Quivirus</taxon>
        <taxon>Quivirus qui</taxon>
    </lineage>
</organism>
<evidence type="ECO:0000313" key="1">
    <source>
        <dbReference type="EMBL" id="QED11551.1"/>
    </source>
</evidence>
<dbReference type="GeneID" id="77936423"/>
<name>A0A5B8WGX7_9CAUD</name>
<reference evidence="1 2" key="1">
    <citation type="submission" date="2019-07" db="EMBL/GenBank/DDBJ databases">
        <authorList>
            <person name="Abdullah A."/>
            <person name="Lima G.C."/>
            <person name="Cuneo C.K."/>
            <person name="Ennest D.C."/>
            <person name="Fritz K.J."/>
            <person name="Johnson B.T."/>
            <person name="Larson S.M."/>
            <person name="Lemunyete M.N."/>
            <person name="Murray M.B."/>
            <person name="Osmond D.E."/>
            <person name="Patras K.A."/>
            <person name="Ransibrahmanakul S."/>
            <person name="Simpson K.A."/>
            <person name="Thull B.S."/>
            <person name="Wetzel S."/>
            <person name="Bonilla J.A."/>
            <person name="Klyczek K."/>
            <person name="Garlena R.A."/>
            <person name="Russell D.A."/>
            <person name="Pope W.H."/>
            <person name="Jacobs-Sera D."/>
            <person name="Hatfull G.F."/>
        </authorList>
    </citation>
    <scope>NUCLEOTIDE SEQUENCE [LARGE SCALE GENOMIC DNA]</scope>
</reference>
<dbReference type="RefSeq" id="YP_010660427.1">
    <property type="nucleotide sequence ID" value="NC_070877.1"/>
</dbReference>
<gene>
    <name evidence="1" type="primary">61</name>
    <name evidence="1" type="ORF">SEA_QUI_61</name>
</gene>
<sequence length="105" mass="12389">MRGANTASYFFRRNHIAYNENPMKGSTMTEIDLNDPYTVAESMNETVSEWVEDIKNRNFRLSNEKTEMLIMFLDIYVDVNKALVSDMRRKDKMLNELLKGITRQE</sequence>
<protein>
    <submittedName>
        <fullName evidence="1">Uncharacterized protein</fullName>
    </submittedName>
</protein>
<accession>A0A5B8WGX7</accession>